<dbReference type="InterPro" id="IPR050266">
    <property type="entry name" value="AB_hydrolase_sf"/>
</dbReference>
<dbReference type="Pfam" id="PF00561">
    <property type="entry name" value="Abhydrolase_1"/>
    <property type="match status" value="1"/>
</dbReference>
<dbReference type="Proteomes" id="UP000388235">
    <property type="component" value="Chromosome"/>
</dbReference>
<evidence type="ECO:0000259" key="1">
    <source>
        <dbReference type="Pfam" id="PF00561"/>
    </source>
</evidence>
<name>A0A5Q2QFT4_9GAMM</name>
<keyword evidence="2" id="KW-0378">Hydrolase</keyword>
<accession>A0A5Q2QFT4</accession>
<dbReference type="PANTHER" id="PTHR43798:SF33">
    <property type="entry name" value="HYDROLASE, PUTATIVE (AFU_ORTHOLOGUE AFUA_2G14860)-RELATED"/>
    <property type="match status" value="1"/>
</dbReference>
<feature type="domain" description="AB hydrolase-1" evidence="1">
    <location>
        <begin position="76"/>
        <end position="188"/>
    </location>
</feature>
<dbReference type="PANTHER" id="PTHR43798">
    <property type="entry name" value="MONOACYLGLYCEROL LIPASE"/>
    <property type="match status" value="1"/>
</dbReference>
<proteinExistence type="predicted"/>
<dbReference type="PRINTS" id="PR00111">
    <property type="entry name" value="ABHYDROLASE"/>
</dbReference>
<gene>
    <name evidence="2" type="ORF">GH975_04450</name>
</gene>
<sequence length="326" mass="35903">MLSPAAVGIPGLSLDRRRGCRANRRWFLFVRGPAGPRLDDFTGYLCPVTPISFQLPSLTLRGWHCGHGLGNTTLALHGWLDNANTWSQLAPRLNREVIAIDVRGHGHSDWAGDAYHIWDSVLDVHALIAQIGGPVHLLGHSMGAGILGLYAGAFPEDVRSLNLVEGFGPWMEPSLSPRAQLRRAAKQHLNAKTPRPYPSLDVAAQVRASKGVTPITAEAIMPVVERGMREDAAGFHWRADPWLSLPSPLKMESHQIESCLRAIECPVKIALGEHGMLNPSPMLSERLGWVPQAETRMFSGDHHLHLYPQAATEIAHWFTQPYALVE</sequence>
<dbReference type="Gene3D" id="3.40.50.1820">
    <property type="entry name" value="alpha/beta hydrolase"/>
    <property type="match status" value="1"/>
</dbReference>
<organism evidence="2 3">
    <name type="scientific">Litorivicinus lipolyticus</name>
    <dbReference type="NCBI Taxonomy" id="418701"/>
    <lineage>
        <taxon>Bacteria</taxon>
        <taxon>Pseudomonadati</taxon>
        <taxon>Pseudomonadota</taxon>
        <taxon>Gammaproteobacteria</taxon>
        <taxon>Oceanospirillales</taxon>
        <taxon>Litorivicinaceae</taxon>
        <taxon>Litorivicinus</taxon>
    </lineage>
</organism>
<dbReference type="EMBL" id="CP045871">
    <property type="protein sequence ID" value="QGG79865.1"/>
    <property type="molecule type" value="Genomic_DNA"/>
</dbReference>
<evidence type="ECO:0000313" key="3">
    <source>
        <dbReference type="Proteomes" id="UP000388235"/>
    </source>
</evidence>
<dbReference type="GO" id="GO:0016787">
    <property type="term" value="F:hydrolase activity"/>
    <property type="evidence" value="ECO:0007669"/>
    <property type="project" value="UniProtKB-KW"/>
</dbReference>
<dbReference type="GO" id="GO:0016020">
    <property type="term" value="C:membrane"/>
    <property type="evidence" value="ECO:0007669"/>
    <property type="project" value="TreeGrafter"/>
</dbReference>
<dbReference type="InterPro" id="IPR000073">
    <property type="entry name" value="AB_hydrolase_1"/>
</dbReference>
<dbReference type="AlphaFoldDB" id="A0A5Q2QFT4"/>
<evidence type="ECO:0000313" key="2">
    <source>
        <dbReference type="EMBL" id="QGG79865.1"/>
    </source>
</evidence>
<reference evidence="2 3" key="1">
    <citation type="submission" date="2019-11" db="EMBL/GenBank/DDBJ databases">
        <authorList>
            <person name="Khan S.A."/>
            <person name="Jeon C.O."/>
            <person name="Chun B.H."/>
        </authorList>
    </citation>
    <scope>NUCLEOTIDE SEQUENCE [LARGE SCALE GENOMIC DNA]</scope>
    <source>
        <strain evidence="2 3">IMCC 1097</strain>
    </source>
</reference>
<protein>
    <submittedName>
        <fullName evidence="2">Alpha/beta fold hydrolase</fullName>
    </submittedName>
</protein>
<dbReference type="OrthoDB" id="149912at2"/>
<keyword evidence="3" id="KW-1185">Reference proteome</keyword>
<dbReference type="KEGG" id="llp:GH975_04450"/>
<dbReference type="SUPFAM" id="SSF53474">
    <property type="entry name" value="alpha/beta-Hydrolases"/>
    <property type="match status" value="1"/>
</dbReference>
<dbReference type="InterPro" id="IPR029058">
    <property type="entry name" value="AB_hydrolase_fold"/>
</dbReference>